<comment type="caution">
    <text evidence="14">The sequence shown here is derived from an EMBL/GenBank/DDBJ whole genome shotgun (WGS) entry which is preliminary data.</text>
</comment>
<evidence type="ECO:0000256" key="11">
    <source>
        <dbReference type="SAM" id="MobiDB-lite"/>
    </source>
</evidence>
<dbReference type="SUPFAM" id="SSF49464">
    <property type="entry name" value="Carboxypeptidase regulatory domain-like"/>
    <property type="match status" value="1"/>
</dbReference>
<gene>
    <name evidence="14" type="ORF">NBG84_15110</name>
</gene>
<dbReference type="PROSITE" id="PS51318">
    <property type="entry name" value="TAT"/>
    <property type="match status" value="1"/>
</dbReference>
<feature type="domain" description="Malectin" evidence="13">
    <location>
        <begin position="1047"/>
        <end position="1202"/>
    </location>
</feature>
<protein>
    <submittedName>
        <fullName evidence="14">Carboxypeptidase regulatory-like domain-containing protein</fullName>
    </submittedName>
</protein>
<keyword evidence="15" id="KW-1185">Reference proteome</keyword>
<evidence type="ECO:0000256" key="10">
    <source>
        <dbReference type="PROSITE-ProRule" id="PRU01240"/>
    </source>
</evidence>
<keyword evidence="8" id="KW-0325">Glycoprotein</keyword>
<evidence type="ECO:0000256" key="3">
    <source>
        <dbReference type="ARBA" id="ARBA00022692"/>
    </source>
</evidence>
<keyword evidence="5" id="KW-0256">Endoplasmic reticulum</keyword>
<dbReference type="Pfam" id="PF11721">
    <property type="entry name" value="Malectin"/>
    <property type="match status" value="1"/>
</dbReference>
<comment type="subcellular location">
    <subcellularLocation>
        <location evidence="1">Endoplasmic reticulum membrane</location>
        <topology evidence="1">Single-pass type I membrane protein</topology>
    </subcellularLocation>
</comment>
<evidence type="ECO:0000256" key="8">
    <source>
        <dbReference type="ARBA" id="ARBA00023180"/>
    </source>
</evidence>
<comment type="caution">
    <text evidence="10">Lacks conserved residue(s) required for the propagation of feature annotation.</text>
</comment>
<keyword evidence="4 12" id="KW-0732">Signal</keyword>
<evidence type="ECO:0000313" key="14">
    <source>
        <dbReference type="EMBL" id="MCM2389605.1"/>
    </source>
</evidence>
<sequence length="1206" mass="124834">MARRTQGERRLLGALTAATVALPLALGAAPAQALSDGTSGSAAAPSLFRAKTENVVRAQLDSKERATFWVALSAEADTSVARKQRTKTDRGRTLYRAKRAHAQKTQAPLKALLDSAGATYESFWIANMVKVTADKALAEKIAARPEVAALNADEKIPLLQASPVKSEPKATTPQAKKARAKSSGTDAVEWNIDRINASKVWSEFGLRGEGIVVASVGTEGDLTHPAVRSKYRGLKADGGYDHNYNWFDAERSCPGGLPCTPGEGSPYGLGVILGDGGVGNRIGVAPGAKWMTVKGCGGIACTPDTVLRAAQWVIAPTDLHGANPRPDLAPHVVQHAWGGVAGTWFKTVVQAWRDAGIFTSYGNAMAGPRCNTLDSPSTFTNAYTTAGFWKNGLIDPNSSRGTGENGGIKPNISAPGEQIRTAWKGGGYAQVGGSGAAAMHTIGTVALMWSVNPALRGDITETERLLDGSATDVDDTSCGGTAAKNNVYGEGRLDAYAAVTATPRGTAGSVSGTVTSPTGPLADVALSFTGPTAANTVTDATGGYTVPRVQPGDYTVTATSFGYRTASGTVTVTANGTSVRDLALTEAPTGRITGRVTGPGGAQADVTIKADEAPTSVKTAADGTYTLELPLGTYNITATPSHRCATGSAARIETAANTVKDFVLAARTDAFGTECSVTTGAPFPRGTTKLAFVNPSYALASIDLPFPVPHYGKTYRKATVSVGGVLGFGEMTTKSSNETLPNPVRPNGALYPFWDDYFHDANSGVYWSTTGTAPHRKLVVEWRDAPLAVGRPHDRVSFAAVVGEDGSVSFHYKDISGTGLENASNATIGIENATGTDAFMYSYNEGTVHDGMSIHFRTTKTAVVTGTVTDANDGKPVAGATVAASGGSSDTTGADGGYLIQVPAPGAPEVTPSAPGYTTLGKSLPQDPGGIASADFVLSTGRVSADAASLNIVAPAGQQRGRSVDLINTGAATPYTATEKDGKSWFSATPASGVVAANGRRTLTVKVDTTGVAPGTVLTGTLRVSSQSGRQPVTDIPVSVVVPAYQTAIDTGASRALTDPLGDVWAADRAYTAGSHGYLGATTTRTTTQPITGVPATSDPALYRSARQGMLEYRFDAVPNGTYRVELGFAETASQPPGSRVFDVMAEGTQYVTDLDLTAVAGVRTAHDRAFTVKVTDGQLNLRFVANAGRTSVNAIRITERPDLTG</sequence>
<comment type="similarity">
    <text evidence="2">Belongs to the malectin family.</text>
</comment>
<accession>A0ABT0UPS7</accession>
<dbReference type="InterPro" id="IPR039155">
    <property type="entry name" value="MLEC"/>
</dbReference>
<evidence type="ECO:0000256" key="5">
    <source>
        <dbReference type="ARBA" id="ARBA00022824"/>
    </source>
</evidence>
<dbReference type="InterPro" id="IPR006311">
    <property type="entry name" value="TAT_signal"/>
</dbReference>
<evidence type="ECO:0000313" key="15">
    <source>
        <dbReference type="Proteomes" id="UP001431429"/>
    </source>
</evidence>
<dbReference type="InterPro" id="IPR021720">
    <property type="entry name" value="Malectin_dom"/>
</dbReference>
<feature type="region of interest" description="Disordered" evidence="11">
    <location>
        <begin position="161"/>
        <end position="182"/>
    </location>
</feature>
<proteinExistence type="inferred from homology"/>
<dbReference type="InterPro" id="IPR036852">
    <property type="entry name" value="Peptidase_S8/S53_dom_sf"/>
</dbReference>
<dbReference type="PANTHER" id="PTHR13460">
    <property type="match status" value="1"/>
</dbReference>
<dbReference type="PANTHER" id="PTHR13460:SF0">
    <property type="entry name" value="MALECTIN"/>
    <property type="match status" value="1"/>
</dbReference>
<name>A0ABT0UPS7_9ACTN</name>
<dbReference type="RefSeq" id="WP_250919945.1">
    <property type="nucleotide sequence ID" value="NZ_JAMQAW010000011.1"/>
</dbReference>
<dbReference type="EMBL" id="JAMQAW010000011">
    <property type="protein sequence ID" value="MCM2389605.1"/>
    <property type="molecule type" value="Genomic_DNA"/>
</dbReference>
<evidence type="ECO:0000256" key="7">
    <source>
        <dbReference type="ARBA" id="ARBA00023136"/>
    </source>
</evidence>
<evidence type="ECO:0000256" key="4">
    <source>
        <dbReference type="ARBA" id="ARBA00022729"/>
    </source>
</evidence>
<dbReference type="Proteomes" id="UP001431429">
    <property type="component" value="Unassembled WGS sequence"/>
</dbReference>
<evidence type="ECO:0000256" key="1">
    <source>
        <dbReference type="ARBA" id="ARBA00004115"/>
    </source>
</evidence>
<keyword evidence="9" id="KW-0119">Carbohydrate metabolism</keyword>
<dbReference type="InterPro" id="IPR013784">
    <property type="entry name" value="Carb-bd-like_fold"/>
</dbReference>
<keyword evidence="7" id="KW-0472">Membrane</keyword>
<comment type="similarity">
    <text evidence="10">Belongs to the peptidase S8 family.</text>
</comment>
<dbReference type="InterPro" id="IPR008969">
    <property type="entry name" value="CarboxyPept-like_regulatory"/>
</dbReference>
<dbReference type="InterPro" id="IPR008979">
    <property type="entry name" value="Galactose-bd-like_sf"/>
</dbReference>
<evidence type="ECO:0000256" key="9">
    <source>
        <dbReference type="ARBA" id="ARBA00023277"/>
    </source>
</evidence>
<evidence type="ECO:0000256" key="12">
    <source>
        <dbReference type="SAM" id="SignalP"/>
    </source>
</evidence>
<feature type="signal peptide" evidence="12">
    <location>
        <begin position="1"/>
        <end position="33"/>
    </location>
</feature>
<dbReference type="Gene3D" id="3.40.50.200">
    <property type="entry name" value="Peptidase S8/S53 domain"/>
    <property type="match status" value="1"/>
</dbReference>
<dbReference type="Gene3D" id="2.60.40.1120">
    <property type="entry name" value="Carboxypeptidase-like, regulatory domain"/>
    <property type="match status" value="3"/>
</dbReference>
<organism evidence="14 15">
    <name type="scientific">Streptomyces albipurpureus</name>
    <dbReference type="NCBI Taxonomy" id="2897419"/>
    <lineage>
        <taxon>Bacteria</taxon>
        <taxon>Bacillati</taxon>
        <taxon>Actinomycetota</taxon>
        <taxon>Actinomycetes</taxon>
        <taxon>Kitasatosporales</taxon>
        <taxon>Streptomycetaceae</taxon>
        <taxon>Streptomyces</taxon>
    </lineage>
</organism>
<evidence type="ECO:0000256" key="6">
    <source>
        <dbReference type="ARBA" id="ARBA00022989"/>
    </source>
</evidence>
<dbReference type="SUPFAM" id="SSF52743">
    <property type="entry name" value="Subtilisin-like"/>
    <property type="match status" value="1"/>
</dbReference>
<dbReference type="SUPFAM" id="SSF49785">
    <property type="entry name" value="Galactose-binding domain-like"/>
    <property type="match status" value="1"/>
</dbReference>
<keyword evidence="6" id="KW-1133">Transmembrane helix</keyword>
<reference evidence="14" key="1">
    <citation type="submission" date="2022-06" db="EMBL/GenBank/DDBJ databases">
        <title>Genome public.</title>
        <authorList>
            <person name="Sun Q."/>
        </authorList>
    </citation>
    <scope>NUCLEOTIDE SEQUENCE</scope>
    <source>
        <strain evidence="14">CWNU-1</strain>
    </source>
</reference>
<keyword evidence="3" id="KW-0812">Transmembrane</keyword>
<feature type="chain" id="PRO_5046702518" evidence="12">
    <location>
        <begin position="34"/>
        <end position="1206"/>
    </location>
</feature>
<evidence type="ECO:0000256" key="2">
    <source>
        <dbReference type="ARBA" id="ARBA00009141"/>
    </source>
</evidence>
<dbReference type="Pfam" id="PF13620">
    <property type="entry name" value="CarboxypepD_reg"/>
    <property type="match status" value="2"/>
</dbReference>
<dbReference type="PROSITE" id="PS51892">
    <property type="entry name" value="SUBTILASE"/>
    <property type="match status" value="1"/>
</dbReference>
<evidence type="ECO:0000259" key="13">
    <source>
        <dbReference type="Pfam" id="PF11721"/>
    </source>
</evidence>
<dbReference type="Gene3D" id="2.60.120.430">
    <property type="entry name" value="Galactose-binding lectin"/>
    <property type="match status" value="1"/>
</dbReference>
<dbReference type="SUPFAM" id="SSF49452">
    <property type="entry name" value="Starch-binding domain-like"/>
    <property type="match status" value="2"/>
</dbReference>